<feature type="domain" description="Insertion element IS402-like" evidence="2">
    <location>
        <begin position="12"/>
        <end position="84"/>
    </location>
</feature>
<dbReference type="InterPro" id="IPR002559">
    <property type="entry name" value="Transposase_11"/>
</dbReference>
<dbReference type="GO" id="GO:0006313">
    <property type="term" value="P:DNA transposition"/>
    <property type="evidence" value="ECO:0007669"/>
    <property type="project" value="InterPro"/>
</dbReference>
<dbReference type="EMBL" id="FNBI01000005">
    <property type="protein sequence ID" value="SDF72920.1"/>
    <property type="molecule type" value="Genomic_DNA"/>
</dbReference>
<evidence type="ECO:0000259" key="1">
    <source>
        <dbReference type="Pfam" id="PF01609"/>
    </source>
</evidence>
<dbReference type="EMBL" id="WSUT01000005">
    <property type="protein sequence ID" value="MWC43221.1"/>
    <property type="molecule type" value="Genomic_DNA"/>
</dbReference>
<dbReference type="RefSeq" id="WP_149682747.1">
    <property type="nucleotide sequence ID" value="NZ_FNBI01000005.1"/>
</dbReference>
<evidence type="ECO:0000313" key="3">
    <source>
        <dbReference type="EMBL" id="MWC43221.1"/>
    </source>
</evidence>
<dbReference type="GO" id="GO:0003677">
    <property type="term" value="F:DNA binding"/>
    <property type="evidence" value="ECO:0007669"/>
    <property type="project" value="InterPro"/>
</dbReference>
<dbReference type="PANTHER" id="PTHR30007:SF0">
    <property type="entry name" value="TRANSPOSASE"/>
    <property type="match status" value="1"/>
</dbReference>
<dbReference type="AlphaFoldDB" id="A0A1G7NI52"/>
<dbReference type="NCBIfam" id="NF033580">
    <property type="entry name" value="transpos_IS5_3"/>
    <property type="match status" value="1"/>
</dbReference>
<reference evidence="3 6" key="2">
    <citation type="submission" date="2019-12" db="EMBL/GenBank/DDBJ databases">
        <authorList>
            <person name="Zheng J."/>
        </authorList>
    </citation>
    <scope>NUCLEOTIDE SEQUENCE [LARGE SCALE GENOMIC DNA]</scope>
    <source>
        <strain evidence="3 6">DSM 27347</strain>
    </source>
</reference>
<keyword evidence="5" id="KW-1185">Reference proteome</keyword>
<proteinExistence type="predicted"/>
<dbReference type="Pfam" id="PF13340">
    <property type="entry name" value="DUF4096"/>
    <property type="match status" value="1"/>
</dbReference>
<dbReference type="GO" id="GO:0004803">
    <property type="term" value="F:transposase activity"/>
    <property type="evidence" value="ECO:0007669"/>
    <property type="project" value="InterPro"/>
</dbReference>
<dbReference type="PANTHER" id="PTHR30007">
    <property type="entry name" value="PHP DOMAIN PROTEIN"/>
    <property type="match status" value="1"/>
</dbReference>
<evidence type="ECO:0000313" key="4">
    <source>
        <dbReference type="EMBL" id="SDF72920.1"/>
    </source>
</evidence>
<accession>A0A1G7NI52</accession>
<evidence type="ECO:0000313" key="6">
    <source>
        <dbReference type="Proteomes" id="UP000436801"/>
    </source>
</evidence>
<dbReference type="Pfam" id="PF01609">
    <property type="entry name" value="DDE_Tnp_1"/>
    <property type="match status" value="1"/>
</dbReference>
<organism evidence="4 5">
    <name type="scientific">Sphingomonas carotinifaciens</name>
    <dbReference type="NCBI Taxonomy" id="1166323"/>
    <lineage>
        <taxon>Bacteria</taxon>
        <taxon>Pseudomonadati</taxon>
        <taxon>Pseudomonadota</taxon>
        <taxon>Alphaproteobacteria</taxon>
        <taxon>Sphingomonadales</taxon>
        <taxon>Sphingomonadaceae</taxon>
        <taxon>Sphingomonas</taxon>
    </lineage>
</organism>
<dbReference type="Proteomes" id="UP000323502">
    <property type="component" value="Unassembled WGS sequence"/>
</dbReference>
<gene>
    <name evidence="3" type="ORF">GQR91_06030</name>
    <name evidence="4" type="ORF">SAMN05216557_105152</name>
</gene>
<name>A0A1G7NI52_9SPHN</name>
<evidence type="ECO:0000259" key="2">
    <source>
        <dbReference type="Pfam" id="PF13340"/>
    </source>
</evidence>
<dbReference type="InterPro" id="IPR025161">
    <property type="entry name" value="IS402-like_dom"/>
</dbReference>
<reference evidence="4 5" key="1">
    <citation type="submission" date="2016-10" db="EMBL/GenBank/DDBJ databases">
        <authorList>
            <person name="Varghese N."/>
            <person name="Submissions S."/>
        </authorList>
    </citation>
    <scope>NUCLEOTIDE SEQUENCE [LARGE SCALE GENOMIC DNA]</scope>
    <source>
        <strain evidence="4 5">S7-754</strain>
    </source>
</reference>
<sequence length="269" mass="29923">MSICRKPYPSDVSDEEWSLIAPYLLLQREDAGQREHDLREVFNGLRYIVKAGAPWRWMPNDLPPWAAVYQQTQRWLAAGCFEALVDDLRAVLRLAAGRTAEPTAAIIDSRTLRSTPESGERAGYDGGKRKKGLKIHMAVDTLGHLLALHVTPASAEDRGEVERLARTVQAVTGDTVDIAYVDQGYTGERAAKAAAAHGITLEVVRLPEAKRGFVLLPRRWIVERSFAWATRFRRLVKDYERYAETLAGLHVVAFACIMMKQAAALAASP</sequence>
<dbReference type="OrthoDB" id="9798237at2"/>
<evidence type="ECO:0000313" key="5">
    <source>
        <dbReference type="Proteomes" id="UP000323502"/>
    </source>
</evidence>
<feature type="domain" description="Transposase IS4-like" evidence="1">
    <location>
        <begin position="102"/>
        <end position="255"/>
    </location>
</feature>
<protein>
    <submittedName>
        <fullName evidence="3 4">Transposase</fullName>
    </submittedName>
</protein>
<dbReference type="Proteomes" id="UP000436801">
    <property type="component" value="Unassembled WGS sequence"/>
</dbReference>